<accession>A0A434AYP9</accession>
<dbReference type="Proteomes" id="UP000282985">
    <property type="component" value="Unassembled WGS sequence"/>
</dbReference>
<comment type="caution">
    <text evidence="3">The sequence shown here is derived from an EMBL/GenBank/DDBJ whole genome shotgun (WGS) entry which is preliminary data.</text>
</comment>
<keyword evidence="1" id="KW-0597">Phosphoprotein</keyword>
<reference evidence="3 4" key="1">
    <citation type="submission" date="2018-11" db="EMBL/GenBank/DDBJ databases">
        <title>Parancylomarina longa gen. nov., sp. nov., isolated from sediments of southern Okinawa.</title>
        <authorList>
            <person name="Fu T."/>
        </authorList>
    </citation>
    <scope>NUCLEOTIDE SEQUENCE [LARGE SCALE GENOMIC DNA]</scope>
    <source>
        <strain evidence="3 4">T3-2 S1-C</strain>
    </source>
</reference>
<dbReference type="EMBL" id="RJJX01000002">
    <property type="protein sequence ID" value="RUT79624.1"/>
    <property type="molecule type" value="Genomic_DNA"/>
</dbReference>
<dbReference type="Gene3D" id="1.20.120.160">
    <property type="entry name" value="HPT domain"/>
    <property type="match status" value="1"/>
</dbReference>
<dbReference type="InterPro" id="IPR036641">
    <property type="entry name" value="HPT_dom_sf"/>
</dbReference>
<organism evidence="3 4">
    <name type="scientific">Ancylomarina longa</name>
    <dbReference type="NCBI Taxonomy" id="2487017"/>
    <lineage>
        <taxon>Bacteria</taxon>
        <taxon>Pseudomonadati</taxon>
        <taxon>Bacteroidota</taxon>
        <taxon>Bacteroidia</taxon>
        <taxon>Marinilabiliales</taxon>
        <taxon>Marinifilaceae</taxon>
        <taxon>Ancylomarina</taxon>
    </lineage>
</organism>
<gene>
    <name evidence="3" type="ORF">DLK05_02735</name>
</gene>
<dbReference type="AlphaFoldDB" id="A0A434AYP9"/>
<evidence type="ECO:0000259" key="2">
    <source>
        <dbReference type="PROSITE" id="PS50894"/>
    </source>
</evidence>
<sequence length="244" mass="28284">MKHKPNILLVGFQNHLEIESMPNISFAKCQNKTQALEQLIEIDFDLIISKFTIENSSAIEFTEDLEGLKSYFAKIKNKHFKLLVLTSSQAEEVLCKDNKILFYPDSLDLESLITKLVDLPREVKQKLHQAAIIDFKELFIRVDNNREFIKGVMTKFFKVWKSRIEDIQTPLSKKEYNKAKDAAHKLKGVLANFSMQKARITIIDLEKLILDQDQDAAIFKLSELIDEIEKAKSFMEANQDLFKN</sequence>
<evidence type="ECO:0000313" key="4">
    <source>
        <dbReference type="Proteomes" id="UP000282985"/>
    </source>
</evidence>
<proteinExistence type="predicted"/>
<evidence type="ECO:0000256" key="1">
    <source>
        <dbReference type="PROSITE-ProRule" id="PRU00110"/>
    </source>
</evidence>
<protein>
    <submittedName>
        <fullName evidence="3">Hpt domain-containing protein</fullName>
    </submittedName>
</protein>
<dbReference type="SUPFAM" id="SSF47226">
    <property type="entry name" value="Histidine-containing phosphotransfer domain, HPT domain"/>
    <property type="match status" value="1"/>
</dbReference>
<evidence type="ECO:0000313" key="3">
    <source>
        <dbReference type="EMBL" id="RUT79624.1"/>
    </source>
</evidence>
<name>A0A434AYP9_9BACT</name>
<keyword evidence="4" id="KW-1185">Reference proteome</keyword>
<feature type="modified residue" description="Phosphohistidine" evidence="1">
    <location>
        <position position="184"/>
    </location>
</feature>
<dbReference type="GO" id="GO:0000160">
    <property type="term" value="P:phosphorelay signal transduction system"/>
    <property type="evidence" value="ECO:0007669"/>
    <property type="project" value="InterPro"/>
</dbReference>
<dbReference type="GO" id="GO:0004672">
    <property type="term" value="F:protein kinase activity"/>
    <property type="evidence" value="ECO:0007669"/>
    <property type="project" value="UniProtKB-ARBA"/>
</dbReference>
<dbReference type="InterPro" id="IPR008207">
    <property type="entry name" value="Sig_transdc_His_kin_Hpt_dom"/>
</dbReference>
<dbReference type="PROSITE" id="PS50894">
    <property type="entry name" value="HPT"/>
    <property type="match status" value="1"/>
</dbReference>
<dbReference type="Pfam" id="PF01627">
    <property type="entry name" value="Hpt"/>
    <property type="match status" value="1"/>
</dbReference>
<feature type="domain" description="HPt" evidence="2">
    <location>
        <begin position="145"/>
        <end position="242"/>
    </location>
</feature>